<feature type="coiled-coil region" evidence="1">
    <location>
        <begin position="103"/>
        <end position="130"/>
    </location>
</feature>
<keyword evidence="3" id="KW-1185">Reference proteome</keyword>
<evidence type="ECO:0000313" key="3">
    <source>
        <dbReference type="Proteomes" id="UP000197025"/>
    </source>
</evidence>
<evidence type="ECO:0000313" key="2">
    <source>
        <dbReference type="EMBL" id="SNB61919.1"/>
    </source>
</evidence>
<keyword evidence="1" id="KW-0175">Coiled coil</keyword>
<sequence>MVRWTIEVDEETAQRWQALWASRGLSPTEGLLFFLGLGAAYAEGQAVLSGVAAGTHSAEEVERLIRRLVELEGRHAVVRFRLFQCEQALQRWELSHGAIETMSTGLQEVVRRLREENAQLREALRRLQGDSAAGAMDPGGGVGGA</sequence>
<dbReference type="Proteomes" id="UP000197025">
    <property type="component" value="Unassembled WGS sequence"/>
</dbReference>
<gene>
    <name evidence="2" type="ORF">SAMN02746019_00027640</name>
</gene>
<evidence type="ECO:0000256" key="1">
    <source>
        <dbReference type="SAM" id="Coils"/>
    </source>
</evidence>
<reference evidence="3" key="1">
    <citation type="submission" date="2017-06" db="EMBL/GenBank/DDBJ databases">
        <authorList>
            <person name="Varghese N."/>
            <person name="Submissions S."/>
        </authorList>
    </citation>
    <scope>NUCLEOTIDE SEQUENCE [LARGE SCALE GENOMIC DNA]</scope>
    <source>
        <strain evidence="3">JAD2</strain>
    </source>
</reference>
<dbReference type="AlphaFoldDB" id="A0A212QQW6"/>
<dbReference type="RefSeq" id="WP_088570682.1">
    <property type="nucleotide sequence ID" value="NZ_FYEK01000020.1"/>
</dbReference>
<dbReference type="EMBL" id="FYEK01000020">
    <property type="protein sequence ID" value="SNB61919.1"/>
    <property type="molecule type" value="Genomic_DNA"/>
</dbReference>
<organism evidence="2 3">
    <name type="scientific">Thermoflexus hugenholtzii JAD2</name>
    <dbReference type="NCBI Taxonomy" id="877466"/>
    <lineage>
        <taxon>Bacteria</taxon>
        <taxon>Bacillati</taxon>
        <taxon>Chloroflexota</taxon>
        <taxon>Thermoflexia</taxon>
        <taxon>Thermoflexales</taxon>
        <taxon>Thermoflexaceae</taxon>
        <taxon>Thermoflexus</taxon>
    </lineage>
</organism>
<protein>
    <submittedName>
        <fullName evidence="2">Uncharacterized protein</fullName>
    </submittedName>
</protein>
<dbReference type="InParanoid" id="A0A212QQW6"/>
<proteinExistence type="predicted"/>
<accession>A0A212QQW6</accession>
<name>A0A212QQW6_9CHLR</name>